<evidence type="ECO:0000256" key="9">
    <source>
        <dbReference type="ARBA" id="ARBA00022777"/>
    </source>
</evidence>
<organism evidence="16 17">
    <name type="scientific">Oxobacter pfennigii</name>
    <dbReference type="NCBI Taxonomy" id="36849"/>
    <lineage>
        <taxon>Bacteria</taxon>
        <taxon>Bacillati</taxon>
        <taxon>Bacillota</taxon>
        <taxon>Clostridia</taxon>
        <taxon>Eubacteriales</taxon>
        <taxon>Clostridiaceae</taxon>
        <taxon>Oxobacter</taxon>
    </lineage>
</organism>
<feature type="binding site" evidence="12 14">
    <location>
        <position position="327"/>
    </location>
    <ligand>
        <name>ATP</name>
        <dbReference type="ChEBI" id="CHEBI:30616"/>
    </ligand>
</feature>
<evidence type="ECO:0000256" key="8">
    <source>
        <dbReference type="ARBA" id="ARBA00022741"/>
    </source>
</evidence>
<evidence type="ECO:0000256" key="5">
    <source>
        <dbReference type="ARBA" id="ARBA00013061"/>
    </source>
</evidence>
<keyword evidence="8 12" id="KW-0547">Nucleotide-binding</keyword>
<comment type="subcellular location">
    <subcellularLocation>
        <location evidence="12">Cytoplasm</location>
    </subcellularLocation>
</comment>
<evidence type="ECO:0000256" key="15">
    <source>
        <dbReference type="RuleBase" id="RU000532"/>
    </source>
</evidence>
<feature type="binding site" evidence="13">
    <location>
        <position position="37"/>
    </location>
    <ligand>
        <name>(2R)-3-phosphoglycerate</name>
        <dbReference type="ChEBI" id="CHEBI:58272"/>
    </ligand>
</feature>
<dbReference type="STRING" id="36849.OXPF_11400"/>
<dbReference type="EC" id="2.7.2.3" evidence="5 12"/>
<comment type="similarity">
    <text evidence="3 12 15">Belongs to the phosphoglycerate kinase family.</text>
</comment>
<comment type="pathway">
    <text evidence="2 12">Carbohydrate degradation; glycolysis; pyruvate from D-glyceraldehyde 3-phosphate: step 2/5.</text>
</comment>
<evidence type="ECO:0000256" key="3">
    <source>
        <dbReference type="ARBA" id="ARBA00008982"/>
    </source>
</evidence>
<dbReference type="GO" id="GO:0004618">
    <property type="term" value="F:phosphoglycerate kinase activity"/>
    <property type="evidence" value="ECO:0007669"/>
    <property type="project" value="UniProtKB-UniRule"/>
</dbReference>
<feature type="binding site" evidence="12">
    <location>
        <position position="122"/>
    </location>
    <ligand>
        <name>substrate</name>
    </ligand>
</feature>
<evidence type="ECO:0000313" key="16">
    <source>
        <dbReference type="EMBL" id="KPU45248.1"/>
    </source>
</evidence>
<keyword evidence="17" id="KW-1185">Reference proteome</keyword>
<evidence type="ECO:0000256" key="6">
    <source>
        <dbReference type="ARBA" id="ARBA00016471"/>
    </source>
</evidence>
<feature type="binding site" evidence="12 13">
    <location>
        <begin position="60"/>
        <end position="63"/>
    </location>
    <ligand>
        <name>substrate</name>
    </ligand>
</feature>
<dbReference type="InterPro" id="IPR015824">
    <property type="entry name" value="Phosphoglycerate_kinase_N"/>
</dbReference>
<feature type="binding site" evidence="12">
    <location>
        <position position="155"/>
    </location>
    <ligand>
        <name>substrate</name>
    </ligand>
</feature>
<comment type="caution">
    <text evidence="16">The sequence shown here is derived from an EMBL/GenBank/DDBJ whole genome shotgun (WGS) entry which is preliminary data.</text>
</comment>
<feature type="binding site" evidence="12 14">
    <location>
        <position position="296"/>
    </location>
    <ligand>
        <name>ATP</name>
        <dbReference type="ChEBI" id="CHEBI:30616"/>
    </ligand>
</feature>
<evidence type="ECO:0000256" key="14">
    <source>
        <dbReference type="PIRSR" id="PIRSR000724-2"/>
    </source>
</evidence>
<gene>
    <name evidence="12 16" type="primary">pgk</name>
    <name evidence="16" type="ORF">OXPF_11400</name>
</gene>
<feature type="binding site" evidence="12 14">
    <location>
        <position position="205"/>
    </location>
    <ligand>
        <name>ATP</name>
        <dbReference type="ChEBI" id="CHEBI:30616"/>
    </ligand>
</feature>
<dbReference type="FunFam" id="3.40.50.1260:FF:000006">
    <property type="entry name" value="Phosphoglycerate kinase"/>
    <property type="match status" value="1"/>
</dbReference>
<feature type="binding site" evidence="12 14">
    <location>
        <begin position="353"/>
        <end position="356"/>
    </location>
    <ligand>
        <name>ATP</name>
        <dbReference type="ChEBI" id="CHEBI:30616"/>
    </ligand>
</feature>
<feature type="binding site" evidence="13">
    <location>
        <position position="122"/>
    </location>
    <ligand>
        <name>(2R)-3-phosphoglycerate</name>
        <dbReference type="ChEBI" id="CHEBI:58272"/>
    </ligand>
</feature>
<dbReference type="Gene3D" id="3.40.50.1260">
    <property type="entry name" value="Phosphoglycerate kinase, N-terminal domain"/>
    <property type="match status" value="2"/>
</dbReference>
<dbReference type="FunFam" id="3.40.50.1260:FF:000003">
    <property type="entry name" value="Phosphoglycerate kinase"/>
    <property type="match status" value="1"/>
</dbReference>
<dbReference type="GO" id="GO:0043531">
    <property type="term" value="F:ADP binding"/>
    <property type="evidence" value="ECO:0007669"/>
    <property type="project" value="TreeGrafter"/>
</dbReference>
<proteinExistence type="inferred from homology"/>
<sequence length="397" mass="42517">MNKKTLKDVTTKGKRVLVRCDFNVPQDSEGAITDDIRIRAALPTIKYLINSGAMIILMSHLGRPKGEGYEKKYSLKPVAQRLSELLNLKVSFAEDGDVAGENAKKLSQELKEGQVLLLENVRFVKGETKNDKEFARKLAGLGDIFVNDAFGTAHRAHASTAGIADFLPAVAGFLIEKEIAVMGKALDNPDRPFVAILGGAKVSDKIGVINNLLEKVDKIVIGGGMAYTFVKASGGEIGKSLLEAEKMDYAKEMLEKAKAKGVKLLLPVDTVAASEFKADAEHRVVDIDKIPEDYMGLDIGPRTVELFKQEIKDAKTVVWNGPMGVFEMPAFAVGTKAIAEALSRVSGTTIIGGGDSAAAVEQLGYADKMTHISTGGGASLEFLEGLELPGIAVLEEV</sequence>
<dbReference type="SUPFAM" id="SSF53748">
    <property type="entry name" value="Phosphoglycerate kinase"/>
    <property type="match status" value="1"/>
</dbReference>
<dbReference type="RefSeq" id="WP_054874239.1">
    <property type="nucleotide sequence ID" value="NZ_LKET01000026.1"/>
</dbReference>
<dbReference type="InterPro" id="IPR001576">
    <property type="entry name" value="Phosphoglycerate_kinase"/>
</dbReference>
<evidence type="ECO:0000256" key="7">
    <source>
        <dbReference type="ARBA" id="ARBA00022679"/>
    </source>
</evidence>
<keyword evidence="11 12" id="KW-0324">Glycolysis</keyword>
<dbReference type="PANTHER" id="PTHR11406">
    <property type="entry name" value="PHOSPHOGLYCERATE KINASE"/>
    <property type="match status" value="1"/>
</dbReference>
<dbReference type="InterPro" id="IPR015911">
    <property type="entry name" value="Phosphoglycerate_kinase_CS"/>
</dbReference>
<reference evidence="16 17" key="1">
    <citation type="submission" date="2015-09" db="EMBL/GenBank/DDBJ databases">
        <title>Genome sequence of Oxobacter pfennigii DSM 3222.</title>
        <authorList>
            <person name="Poehlein A."/>
            <person name="Bengelsdorf F.R."/>
            <person name="Schiel-Bengelsdorf B."/>
            <person name="Duerre P."/>
            <person name="Daniel R."/>
        </authorList>
    </citation>
    <scope>NUCLEOTIDE SEQUENCE [LARGE SCALE GENOMIC DNA]</scope>
    <source>
        <strain evidence="16 17">DSM 3222</strain>
    </source>
</reference>
<dbReference type="Proteomes" id="UP000050326">
    <property type="component" value="Unassembled WGS sequence"/>
</dbReference>
<protein>
    <recommendedName>
        <fullName evidence="6 12">Phosphoglycerate kinase</fullName>
        <ecNumber evidence="5 12">2.7.2.3</ecNumber>
    </recommendedName>
</protein>
<evidence type="ECO:0000256" key="2">
    <source>
        <dbReference type="ARBA" id="ARBA00004838"/>
    </source>
</evidence>
<dbReference type="UniPathway" id="UPA00109">
    <property type="reaction ID" value="UER00185"/>
</dbReference>
<dbReference type="InterPro" id="IPR036043">
    <property type="entry name" value="Phosphoglycerate_kinase_sf"/>
</dbReference>
<comment type="catalytic activity">
    <reaction evidence="1 12 15">
        <text>(2R)-3-phosphoglycerate + ATP = (2R)-3-phospho-glyceroyl phosphate + ADP</text>
        <dbReference type="Rhea" id="RHEA:14801"/>
        <dbReference type="ChEBI" id="CHEBI:30616"/>
        <dbReference type="ChEBI" id="CHEBI:57604"/>
        <dbReference type="ChEBI" id="CHEBI:58272"/>
        <dbReference type="ChEBI" id="CHEBI:456216"/>
        <dbReference type="EC" id="2.7.2.3"/>
    </reaction>
</comment>
<evidence type="ECO:0000256" key="4">
    <source>
        <dbReference type="ARBA" id="ARBA00011245"/>
    </source>
</evidence>
<keyword evidence="9 12" id="KW-0418">Kinase</keyword>
<dbReference type="PATRIC" id="fig|36849.3.peg.1219"/>
<feature type="binding site" evidence="13">
    <location>
        <position position="155"/>
    </location>
    <ligand>
        <name>(2R)-3-phosphoglycerate</name>
        <dbReference type="ChEBI" id="CHEBI:58272"/>
    </ligand>
</feature>
<feature type="binding site" evidence="12 13">
    <location>
        <begin position="21"/>
        <end position="23"/>
    </location>
    <ligand>
        <name>substrate</name>
    </ligand>
</feature>
<dbReference type="GO" id="GO:0006096">
    <property type="term" value="P:glycolytic process"/>
    <property type="evidence" value="ECO:0007669"/>
    <property type="project" value="UniProtKB-UniRule"/>
</dbReference>
<dbReference type="EMBL" id="LKET01000026">
    <property type="protein sequence ID" value="KPU45248.1"/>
    <property type="molecule type" value="Genomic_DNA"/>
</dbReference>
<evidence type="ECO:0000256" key="11">
    <source>
        <dbReference type="ARBA" id="ARBA00023152"/>
    </source>
</evidence>
<dbReference type="PANTHER" id="PTHR11406:SF23">
    <property type="entry name" value="PHOSPHOGLYCERATE KINASE 1, CHLOROPLASTIC-RELATED"/>
    <property type="match status" value="1"/>
</dbReference>
<dbReference type="Pfam" id="PF00162">
    <property type="entry name" value="PGK"/>
    <property type="match status" value="1"/>
</dbReference>
<comment type="subunit">
    <text evidence="4 12">Monomer.</text>
</comment>
<dbReference type="GO" id="GO:0006094">
    <property type="term" value="P:gluconeogenesis"/>
    <property type="evidence" value="ECO:0007669"/>
    <property type="project" value="TreeGrafter"/>
</dbReference>
<dbReference type="OrthoDB" id="9808460at2"/>
<dbReference type="CDD" id="cd00318">
    <property type="entry name" value="Phosphoglycerate_kinase"/>
    <property type="match status" value="1"/>
</dbReference>
<dbReference type="HAMAP" id="MF_00145">
    <property type="entry name" value="Phosphoglyc_kinase"/>
    <property type="match status" value="1"/>
</dbReference>
<dbReference type="GO" id="GO:0005829">
    <property type="term" value="C:cytosol"/>
    <property type="evidence" value="ECO:0007669"/>
    <property type="project" value="UniProtKB-ARBA"/>
</dbReference>
<dbReference type="GO" id="GO:0005524">
    <property type="term" value="F:ATP binding"/>
    <property type="evidence" value="ECO:0007669"/>
    <property type="project" value="UniProtKB-KW"/>
</dbReference>
<name>A0A0N8NTM5_9CLOT</name>
<accession>A0A0N8NTM5</accession>
<keyword evidence="7 12" id="KW-0808">Transferase</keyword>
<keyword evidence="10 12" id="KW-0067">ATP-binding</keyword>
<evidence type="ECO:0000256" key="10">
    <source>
        <dbReference type="ARBA" id="ARBA00022840"/>
    </source>
</evidence>
<dbReference type="PROSITE" id="PS00111">
    <property type="entry name" value="PGLYCERATE_KINASE"/>
    <property type="match status" value="1"/>
</dbReference>
<evidence type="ECO:0000256" key="1">
    <source>
        <dbReference type="ARBA" id="ARBA00000642"/>
    </source>
</evidence>
<keyword evidence="12" id="KW-0963">Cytoplasm</keyword>
<evidence type="ECO:0000256" key="13">
    <source>
        <dbReference type="PIRSR" id="PIRSR000724-1"/>
    </source>
</evidence>
<dbReference type="AlphaFoldDB" id="A0A0N8NTM5"/>
<dbReference type="PRINTS" id="PR00477">
    <property type="entry name" value="PHGLYCKINASE"/>
</dbReference>
<dbReference type="PIRSF" id="PIRSF000724">
    <property type="entry name" value="Pgk"/>
    <property type="match status" value="1"/>
</dbReference>
<feature type="binding site" evidence="12">
    <location>
        <position position="37"/>
    </location>
    <ligand>
        <name>substrate</name>
    </ligand>
</feature>
<evidence type="ECO:0000313" key="17">
    <source>
        <dbReference type="Proteomes" id="UP000050326"/>
    </source>
</evidence>
<evidence type="ECO:0000256" key="12">
    <source>
        <dbReference type="HAMAP-Rule" id="MF_00145"/>
    </source>
</evidence>